<reference evidence="2" key="1">
    <citation type="submission" date="2020-11" db="EMBL/GenBank/DDBJ databases">
        <authorList>
            <person name="Tran Van P."/>
        </authorList>
    </citation>
    <scope>NUCLEOTIDE SEQUENCE</scope>
</reference>
<proteinExistence type="predicted"/>
<dbReference type="AlphaFoldDB" id="A0A7R8ZLQ8"/>
<organism evidence="2">
    <name type="scientific">Cyprideis torosa</name>
    <dbReference type="NCBI Taxonomy" id="163714"/>
    <lineage>
        <taxon>Eukaryota</taxon>
        <taxon>Metazoa</taxon>
        <taxon>Ecdysozoa</taxon>
        <taxon>Arthropoda</taxon>
        <taxon>Crustacea</taxon>
        <taxon>Oligostraca</taxon>
        <taxon>Ostracoda</taxon>
        <taxon>Podocopa</taxon>
        <taxon>Podocopida</taxon>
        <taxon>Cytherocopina</taxon>
        <taxon>Cytheroidea</taxon>
        <taxon>Cytherideidae</taxon>
        <taxon>Cyprideis</taxon>
    </lineage>
</organism>
<gene>
    <name evidence="2" type="ORF">CTOB1V02_LOCUS6498</name>
</gene>
<protein>
    <submittedName>
        <fullName evidence="2">Uncharacterized protein</fullName>
    </submittedName>
</protein>
<accession>A0A7R8ZLQ8</accession>
<name>A0A7R8ZLQ8_9CRUS</name>
<feature type="region of interest" description="Disordered" evidence="1">
    <location>
        <begin position="237"/>
        <end position="274"/>
    </location>
</feature>
<evidence type="ECO:0000313" key="2">
    <source>
        <dbReference type="EMBL" id="CAD7228618.1"/>
    </source>
</evidence>
<dbReference type="EMBL" id="OB661617">
    <property type="protein sequence ID" value="CAD7228618.1"/>
    <property type="molecule type" value="Genomic_DNA"/>
</dbReference>
<feature type="compositionally biased region" description="Basic and acidic residues" evidence="1">
    <location>
        <begin position="254"/>
        <end position="265"/>
    </location>
</feature>
<dbReference type="OrthoDB" id="10058156at2759"/>
<evidence type="ECO:0000256" key="1">
    <source>
        <dbReference type="SAM" id="MobiDB-lite"/>
    </source>
</evidence>
<sequence>MRTKLGKSAKYRAEKYEETFKVQPPSFSVGNLVYLKKCGVRGKLAPLWEGPFRITCQESLGTASLHHGAAQPPRRGSATSWRLSLPPRTGARSEAGVCELRRRGLAHEFRSQIVFARVPYLKTPEWMHLDGFIYIIAATVFFASQKAEVLQRLRDALAEAGEDVEAFSPRSAALQFQFLGFLLIHTLVVTGQQQVTNQGVAMGEILPPSHFNPDESDAENEFGKIKGYEHQIWSSSEAGTETYSLRPARQSVVEMERSSVDRSVLESEPDDADADEVARLEAQLAQVDSLRK</sequence>